<keyword evidence="3" id="KW-1185">Reference proteome</keyword>
<dbReference type="AlphaFoldDB" id="A0A9J6PAA6"/>
<name>A0A9J6PAA6_9PROT</name>
<feature type="region of interest" description="Disordered" evidence="1">
    <location>
        <begin position="13"/>
        <end position="55"/>
    </location>
</feature>
<evidence type="ECO:0000313" key="3">
    <source>
        <dbReference type="Proteomes" id="UP001055804"/>
    </source>
</evidence>
<dbReference type="RefSeq" id="WP_269330896.1">
    <property type="nucleotide sequence ID" value="NZ_JAMZFT010000001.1"/>
</dbReference>
<comment type="caution">
    <text evidence="2">The sequence shown here is derived from an EMBL/GenBank/DDBJ whole genome shotgun (WGS) entry which is preliminary data.</text>
</comment>
<evidence type="ECO:0000256" key="1">
    <source>
        <dbReference type="SAM" id="MobiDB-lite"/>
    </source>
</evidence>
<sequence>MARNKFATLHSGLLVRKGEAEPAPPPALSALDMPAQELGAENMRGRKGIAQPHGGALSPGLSRLLGSADAAAHAAGPDDIDAFYGDEEADAFDEGADRDEEATAQVHSIRDILARQRRITPVSINESVQRRRDGTLLVTVPLSADELEKLRAVSRVRDERMSDVLRQAVVAFLVAEDPDA</sequence>
<accession>A0A9J6PAA6</accession>
<dbReference type="Proteomes" id="UP001055804">
    <property type="component" value="Unassembled WGS sequence"/>
</dbReference>
<gene>
    <name evidence="2" type="ORF">NJQ99_00765</name>
</gene>
<evidence type="ECO:0000313" key="2">
    <source>
        <dbReference type="EMBL" id="MCP1334934.1"/>
    </source>
</evidence>
<protein>
    <recommendedName>
        <fullName evidence="4">Ribbon-helix-helix protein, CopG family</fullName>
    </recommendedName>
</protein>
<dbReference type="EMBL" id="JAMZFT010000001">
    <property type="protein sequence ID" value="MCP1334934.1"/>
    <property type="molecule type" value="Genomic_DNA"/>
</dbReference>
<organism evidence="2 3">
    <name type="scientific">Futiania mangrovi</name>
    <dbReference type="NCBI Taxonomy" id="2959716"/>
    <lineage>
        <taxon>Bacteria</taxon>
        <taxon>Pseudomonadati</taxon>
        <taxon>Pseudomonadota</taxon>
        <taxon>Alphaproteobacteria</taxon>
        <taxon>Futianiales</taxon>
        <taxon>Futianiaceae</taxon>
        <taxon>Futiania</taxon>
    </lineage>
</organism>
<proteinExistence type="predicted"/>
<evidence type="ECO:0008006" key="4">
    <source>
        <dbReference type="Google" id="ProtNLM"/>
    </source>
</evidence>
<reference evidence="2" key="1">
    <citation type="submission" date="2022-06" db="EMBL/GenBank/DDBJ databases">
        <title>Isolation and Genomics of Futiania mangrovii gen. nov., sp. nov., a Rare and Metabolically-versatile member in the Class Alphaproteobacteria.</title>
        <authorList>
            <person name="Liu L."/>
            <person name="Huang W.-C."/>
            <person name="Pan J."/>
            <person name="Li J."/>
            <person name="Huang Y."/>
            <person name="Du H."/>
            <person name="Liu Y."/>
            <person name="Li M."/>
        </authorList>
    </citation>
    <scope>NUCLEOTIDE SEQUENCE</scope>
    <source>
        <strain evidence="2">FT118</strain>
    </source>
</reference>